<organism evidence="2 3">
    <name type="scientific">Pygocentrus nattereri</name>
    <name type="common">Red-bellied piranha</name>
    <dbReference type="NCBI Taxonomy" id="42514"/>
    <lineage>
        <taxon>Eukaryota</taxon>
        <taxon>Metazoa</taxon>
        <taxon>Chordata</taxon>
        <taxon>Craniata</taxon>
        <taxon>Vertebrata</taxon>
        <taxon>Euteleostomi</taxon>
        <taxon>Actinopterygii</taxon>
        <taxon>Neopterygii</taxon>
        <taxon>Teleostei</taxon>
        <taxon>Ostariophysi</taxon>
        <taxon>Characiformes</taxon>
        <taxon>Characoidei</taxon>
        <taxon>Pygocentrus</taxon>
    </lineage>
</organism>
<evidence type="ECO:0000313" key="2">
    <source>
        <dbReference type="Ensembl" id="ENSPNAP00000064996.1"/>
    </source>
</evidence>
<dbReference type="AlphaFoldDB" id="A0AAR2KS99"/>
<dbReference type="Proteomes" id="UP001501920">
    <property type="component" value="Chromosome 3"/>
</dbReference>
<reference evidence="2" key="2">
    <citation type="submission" date="2025-08" db="UniProtKB">
        <authorList>
            <consortium name="Ensembl"/>
        </authorList>
    </citation>
    <scope>IDENTIFICATION</scope>
</reference>
<name>A0AAR2KS99_PYGNA</name>
<protein>
    <submittedName>
        <fullName evidence="2">Uncharacterized protein</fullName>
    </submittedName>
</protein>
<accession>A0AAR2KS99</accession>
<keyword evidence="3" id="KW-1185">Reference proteome</keyword>
<reference evidence="2" key="3">
    <citation type="submission" date="2025-09" db="UniProtKB">
        <authorList>
            <consortium name="Ensembl"/>
        </authorList>
    </citation>
    <scope>IDENTIFICATION</scope>
</reference>
<proteinExistence type="predicted"/>
<dbReference type="Ensembl" id="ENSPNAT00000081773.1">
    <property type="protein sequence ID" value="ENSPNAP00000064996.1"/>
    <property type="gene ID" value="ENSPNAG00000037186.1"/>
</dbReference>
<feature type="transmembrane region" description="Helical" evidence="1">
    <location>
        <begin position="35"/>
        <end position="63"/>
    </location>
</feature>
<reference evidence="2 3" key="1">
    <citation type="submission" date="2020-10" db="EMBL/GenBank/DDBJ databases">
        <title>Pygocentrus nattereri (red-bellied piranha) genome, fPygNat1, primary haplotype.</title>
        <authorList>
            <person name="Myers G."/>
            <person name="Meyer A."/>
            <person name="Karagic N."/>
            <person name="Pippel M."/>
            <person name="Winkler S."/>
            <person name="Tracey A."/>
            <person name="Wood J."/>
            <person name="Formenti G."/>
            <person name="Howe K."/>
            <person name="Fedrigo O."/>
            <person name="Jarvis E.D."/>
        </authorList>
    </citation>
    <scope>NUCLEOTIDE SEQUENCE [LARGE SCALE GENOMIC DNA]</scope>
</reference>
<keyword evidence="1" id="KW-0812">Transmembrane</keyword>
<keyword evidence="1" id="KW-0472">Membrane</keyword>
<evidence type="ECO:0000313" key="3">
    <source>
        <dbReference type="Proteomes" id="UP001501920"/>
    </source>
</evidence>
<keyword evidence="1" id="KW-1133">Transmembrane helix</keyword>
<evidence type="ECO:0000256" key="1">
    <source>
        <dbReference type="SAM" id="Phobius"/>
    </source>
</evidence>
<sequence length="76" mass="8807">MSLTCSGFRGAPRPAGRYSHASVSWVFPGVYIHTYIYVCVCVCITKVVFILYYIYCLFIYSIYLHLQFKSNNKCVM</sequence>